<keyword evidence="2 8" id="KW-0067">ATP-binding</keyword>
<evidence type="ECO:0000256" key="7">
    <source>
        <dbReference type="ARBA" id="ARBA00023277"/>
    </source>
</evidence>
<sequence length="902" mass="104097">MWIPSKLTKPGRLHNAIVRPRVLDILQQAPLYKLVLFRSPAGYGKTTMAVQWLADKPHVGWYSLDESDNDTFRFINYFLQAINKATDNCCPNSQTLAERRQFSSLRSLLSELFSELSQYHHKFYIVLDDYHLIDNEEIHEAIRFFLKNQPDNVTLVITSRTTPPLGTANLRVRDLMMEIDNELLAFDTEETTRFFNQRVADGIDDATASNLRTYVEGWPSALQLIALQAQHHRKTLAQSAESVSQFNHAHLWDYLVEEVFDLLDPDMRRFLMQCSVLSTFNDKLVAQVTQREDALSMLESLNRYGLFIYPLEGEQNWFRFHHLFAEFLTHQRHTCIPQEEKSLHQLAAQAWMKLNIPHQALFHAKQSGDDALAAQILRDKGWRMFNHGELAVMENAITQLDKEFLYVDMKLPLLRAWLAQSQHRYNDVEDMLRESKEEISQRHVTLTANEEGQVNVLLAQIAINKNDPQRALELAELALSQLDPAIYRSRVVATSIVGEVYHVQGQLDRALPLMQQTEKLARQYELSHQALWAMLQQSEILVAQGFVQAAYELQDNAFKFIEEQRLQQLPLHEFLLRIRAQIYWCWNRLDEAEECAYKGIEVLDSPNEKDHLHSYSMLARIAIGRGELDKAARFIEKIQHLLLQTTYHVDWAANASMSLVLYWQAKDDTDSLSHWLDTTQRPAEASNHFLQLQWRNIARAQLALGKLEQAEETLNFLYQETEKYGLTTDHNRNLILSAVLAARKEDEGLAADYLKQALHMTNQTGMIGNFLIDGASIGYLLEKISSKTGLGDLEKHRAQQLVKNISSKQRSRSVHFDEEFVDRLINHPDIPELVRTSPLTQREWQVLGLIYSGFSNEQIAQELDVAGTTIKTHIRNLYQKLNIANRKEAIETAEGLLKLMGY</sequence>
<feature type="domain" description="HTH luxR-type" evidence="9">
    <location>
        <begin position="832"/>
        <end position="897"/>
    </location>
</feature>
<reference evidence="10 11" key="1">
    <citation type="submission" date="2018-05" db="EMBL/GenBank/DDBJ databases">
        <title>Vibrio limimaris sp. nov., isolated from marine sediment.</title>
        <authorList>
            <person name="Li C.-M."/>
        </authorList>
    </citation>
    <scope>NUCLEOTIDE SEQUENCE [LARGE SCALE GENOMIC DNA]</scope>
    <source>
        <strain evidence="10 11">E4404</strain>
    </source>
</reference>
<dbReference type="PRINTS" id="PR00038">
    <property type="entry name" value="HTHLUXR"/>
</dbReference>
<dbReference type="GO" id="GO:0005524">
    <property type="term" value="F:ATP binding"/>
    <property type="evidence" value="ECO:0007669"/>
    <property type="project" value="UniProtKB-UniRule"/>
</dbReference>
<dbReference type="HAMAP" id="MF_01247">
    <property type="entry name" value="HTH_type_MalT"/>
    <property type="match status" value="1"/>
</dbReference>
<keyword evidence="5 8" id="KW-0010">Activator</keyword>
<accession>A0A2U3B726</accession>
<evidence type="ECO:0000256" key="1">
    <source>
        <dbReference type="ARBA" id="ARBA00022741"/>
    </source>
</evidence>
<evidence type="ECO:0000256" key="8">
    <source>
        <dbReference type="HAMAP-Rule" id="MF_01247"/>
    </source>
</evidence>
<dbReference type="RefSeq" id="WP_109320389.1">
    <property type="nucleotide sequence ID" value="NZ_QFWT01000008.1"/>
</dbReference>
<dbReference type="GO" id="GO:0045913">
    <property type="term" value="P:positive regulation of carbohydrate metabolic process"/>
    <property type="evidence" value="ECO:0007669"/>
    <property type="project" value="UniProtKB-UniRule"/>
</dbReference>
<evidence type="ECO:0000313" key="10">
    <source>
        <dbReference type="EMBL" id="PWI32603.1"/>
    </source>
</evidence>
<protein>
    <recommendedName>
        <fullName evidence="8">HTH-type transcriptional regulator MalT</fullName>
    </recommendedName>
    <alternativeName>
        <fullName evidence="8">ATP-dependent transcriptional activator MalT</fullName>
    </alternativeName>
</protein>
<dbReference type="SUPFAM" id="SSF52540">
    <property type="entry name" value="P-loop containing nucleoside triphosphate hydrolases"/>
    <property type="match status" value="1"/>
</dbReference>
<dbReference type="Gene3D" id="3.40.50.300">
    <property type="entry name" value="P-loop containing nucleotide triphosphate hydrolases"/>
    <property type="match status" value="1"/>
</dbReference>
<dbReference type="GO" id="GO:0003700">
    <property type="term" value="F:DNA-binding transcription factor activity"/>
    <property type="evidence" value="ECO:0007669"/>
    <property type="project" value="UniProtKB-UniRule"/>
</dbReference>
<comment type="caution">
    <text evidence="10">The sequence shown here is derived from an EMBL/GenBank/DDBJ whole genome shotgun (WGS) entry which is preliminary data.</text>
</comment>
<evidence type="ECO:0000256" key="4">
    <source>
        <dbReference type="ARBA" id="ARBA00023125"/>
    </source>
</evidence>
<dbReference type="Proteomes" id="UP000245362">
    <property type="component" value="Unassembled WGS sequence"/>
</dbReference>
<dbReference type="PROSITE" id="PS00622">
    <property type="entry name" value="HTH_LUXR_1"/>
    <property type="match status" value="1"/>
</dbReference>
<proteinExistence type="inferred from homology"/>
<dbReference type="InterPro" id="IPR011990">
    <property type="entry name" value="TPR-like_helical_dom_sf"/>
</dbReference>
<keyword evidence="4 8" id="KW-0238">DNA-binding</keyword>
<evidence type="ECO:0000256" key="5">
    <source>
        <dbReference type="ARBA" id="ARBA00023159"/>
    </source>
</evidence>
<comment type="similarity">
    <text evidence="8">Belongs to the MalT family.</text>
</comment>
<dbReference type="InterPro" id="IPR059106">
    <property type="entry name" value="WHD_MalT"/>
</dbReference>
<dbReference type="AlphaFoldDB" id="A0A2U3B726"/>
<dbReference type="NCBIfam" id="NF003420">
    <property type="entry name" value="PRK04841.1"/>
    <property type="match status" value="1"/>
</dbReference>
<dbReference type="SMART" id="SM00421">
    <property type="entry name" value="HTH_LUXR"/>
    <property type="match status" value="1"/>
</dbReference>
<evidence type="ECO:0000256" key="6">
    <source>
        <dbReference type="ARBA" id="ARBA00023163"/>
    </source>
</evidence>
<comment type="subunit">
    <text evidence="8">Monomer in solution. Oligomerizes to an active state in the presence of the positive effectors ATP and maltotriose.</text>
</comment>
<dbReference type="InterPro" id="IPR041617">
    <property type="entry name" value="TPR_MalT"/>
</dbReference>
<dbReference type="Pfam" id="PF17874">
    <property type="entry name" value="TPR_MalT"/>
    <property type="match status" value="1"/>
</dbReference>
<dbReference type="Gene3D" id="1.25.40.10">
    <property type="entry name" value="Tetratricopeptide repeat domain"/>
    <property type="match status" value="1"/>
</dbReference>
<evidence type="ECO:0000256" key="2">
    <source>
        <dbReference type="ARBA" id="ARBA00022840"/>
    </source>
</evidence>
<keyword evidence="1 8" id="KW-0547">Nucleotide-binding</keyword>
<dbReference type="InterPro" id="IPR036388">
    <property type="entry name" value="WH-like_DNA-bd_sf"/>
</dbReference>
<keyword evidence="3 8" id="KW-0805">Transcription regulation</keyword>
<dbReference type="PANTHER" id="PTHR44688:SF16">
    <property type="entry name" value="DNA-BINDING TRANSCRIPTIONAL ACTIVATOR DEVR_DOSR"/>
    <property type="match status" value="1"/>
</dbReference>
<keyword evidence="11" id="KW-1185">Reference proteome</keyword>
<dbReference type="GO" id="GO:0003677">
    <property type="term" value="F:DNA binding"/>
    <property type="evidence" value="ECO:0007669"/>
    <property type="project" value="UniProtKB-KW"/>
</dbReference>
<dbReference type="SUPFAM" id="SSF46894">
    <property type="entry name" value="C-terminal effector domain of the bipartite response regulators"/>
    <property type="match status" value="1"/>
</dbReference>
<evidence type="ECO:0000313" key="11">
    <source>
        <dbReference type="Proteomes" id="UP000245362"/>
    </source>
</evidence>
<dbReference type="PANTHER" id="PTHR44688">
    <property type="entry name" value="DNA-BINDING TRANSCRIPTIONAL ACTIVATOR DEVR_DOSR"/>
    <property type="match status" value="1"/>
</dbReference>
<organism evidence="10 11">
    <name type="scientific">Vibrio albus</name>
    <dbReference type="NCBI Taxonomy" id="2200953"/>
    <lineage>
        <taxon>Bacteria</taxon>
        <taxon>Pseudomonadati</taxon>
        <taxon>Pseudomonadota</taxon>
        <taxon>Gammaproteobacteria</taxon>
        <taxon>Vibrionales</taxon>
        <taxon>Vibrionaceae</taxon>
        <taxon>Vibrio</taxon>
    </lineage>
</organism>
<dbReference type="SUPFAM" id="SSF48452">
    <property type="entry name" value="TPR-like"/>
    <property type="match status" value="1"/>
</dbReference>
<evidence type="ECO:0000256" key="3">
    <source>
        <dbReference type="ARBA" id="ARBA00023015"/>
    </source>
</evidence>
<dbReference type="Pfam" id="PF00196">
    <property type="entry name" value="GerE"/>
    <property type="match status" value="1"/>
</dbReference>
<dbReference type="Pfam" id="PF25873">
    <property type="entry name" value="WHD_MalT"/>
    <property type="match status" value="1"/>
</dbReference>
<comment type="activity regulation">
    <text evidence="8">Activated by ATP and maltotriose, which are both required for DNA binding.</text>
</comment>
<dbReference type="PROSITE" id="PS50043">
    <property type="entry name" value="HTH_LUXR_2"/>
    <property type="match status" value="1"/>
</dbReference>
<keyword evidence="7 8" id="KW-0119">Carbohydrate metabolism</keyword>
<evidence type="ECO:0000259" key="9">
    <source>
        <dbReference type="PROSITE" id="PS50043"/>
    </source>
</evidence>
<dbReference type="GO" id="GO:0045893">
    <property type="term" value="P:positive regulation of DNA-templated transcription"/>
    <property type="evidence" value="ECO:0007669"/>
    <property type="project" value="UniProtKB-UniRule"/>
</dbReference>
<name>A0A2U3B726_9VIBR</name>
<dbReference type="InterPro" id="IPR027417">
    <property type="entry name" value="P-loop_NTPase"/>
</dbReference>
<dbReference type="CDD" id="cd06170">
    <property type="entry name" value="LuxR_C_like"/>
    <property type="match status" value="1"/>
</dbReference>
<gene>
    <name evidence="8" type="primary">malT</name>
    <name evidence="10" type="ORF">DI392_14375</name>
</gene>
<dbReference type="EMBL" id="QFWT01000008">
    <property type="protein sequence ID" value="PWI32603.1"/>
    <property type="molecule type" value="Genomic_DNA"/>
</dbReference>
<comment type="function">
    <text evidence="8">Positively regulates the transcription of the maltose regulon whose gene products are responsible for uptake and catabolism of malto-oligosaccharides. Specifically binds to the promoter region of its target genes, recognizing a short DNA motif called the MalT box.</text>
</comment>
<dbReference type="InterPro" id="IPR016032">
    <property type="entry name" value="Sig_transdc_resp-reg_C-effctor"/>
</dbReference>
<dbReference type="Gene3D" id="1.10.10.10">
    <property type="entry name" value="Winged helix-like DNA-binding domain superfamily/Winged helix DNA-binding domain"/>
    <property type="match status" value="1"/>
</dbReference>
<dbReference type="OrthoDB" id="1123107at2"/>
<dbReference type="InterPro" id="IPR023768">
    <property type="entry name" value="Tscrpt_reg_HTH_MalT"/>
</dbReference>
<feature type="binding site" evidence="8">
    <location>
        <begin position="39"/>
        <end position="46"/>
    </location>
    <ligand>
        <name>ATP</name>
        <dbReference type="ChEBI" id="CHEBI:30616"/>
    </ligand>
</feature>
<keyword evidence="6 8" id="KW-0804">Transcription</keyword>
<dbReference type="InterPro" id="IPR000792">
    <property type="entry name" value="Tscrpt_reg_LuxR_C"/>
</dbReference>